<dbReference type="Pfam" id="PF00731">
    <property type="entry name" value="AIRC"/>
    <property type="match status" value="1"/>
</dbReference>
<feature type="domain" description="PurE" evidence="1">
    <location>
        <begin position="115"/>
        <end position="246"/>
    </location>
</feature>
<dbReference type="SMART" id="SM01001">
    <property type="entry name" value="AIRC"/>
    <property type="match status" value="1"/>
</dbReference>
<sequence>MEVKEVLEKVKAGEMSVGEAEAYFRRQPLEELGYAKLDTHRKLRSGFAEVVFCSGKADEHLLRIYERIYMAEGEVLGTRASKEQAALIQGTFCEAEYDPLSKILKIEKKDKARVGKIAVCTAGTADIPVAEEAAQTAEFFGNHVERIYDVGVSGIHRLLAKVETIQSALCVVAVAGMEGALASVIGGLVDKPVIAVPTSIGYGASMKGLSALLTMINSCANGIAVVNIDNGYGAGYMASQINRLGVHEAL</sequence>
<comment type="caution">
    <text evidence="2">The sequence shown here is derived from an EMBL/GenBank/DDBJ whole genome shotgun (WGS) entry which is preliminary data.</text>
</comment>
<dbReference type="PANTHER" id="PTHR43064">
    <property type="entry name" value="PHOSPHORIBOSYLAMINOIMIDAZOLE CARBOXYLASE-RELATED"/>
    <property type="match status" value="1"/>
</dbReference>
<dbReference type="NCBIfam" id="NF033503">
    <property type="entry name" value="LarB"/>
    <property type="match status" value="1"/>
</dbReference>
<dbReference type="EMBL" id="WUQX01000001">
    <property type="protein sequence ID" value="MXP78453.1"/>
    <property type="molecule type" value="Genomic_DNA"/>
</dbReference>
<dbReference type="GO" id="GO:0006189">
    <property type="term" value="P:'de novo' IMP biosynthetic process"/>
    <property type="evidence" value="ECO:0007669"/>
    <property type="project" value="InterPro"/>
</dbReference>
<evidence type="ECO:0000259" key="1">
    <source>
        <dbReference type="SMART" id="SM01001"/>
    </source>
</evidence>
<gene>
    <name evidence="2" type="primary">larB</name>
    <name evidence="2" type="ORF">GN277_24835</name>
</gene>
<evidence type="ECO:0000313" key="2">
    <source>
        <dbReference type="EMBL" id="MXP78453.1"/>
    </source>
</evidence>
<protein>
    <submittedName>
        <fullName evidence="2">Nickel pincer cofactor biosynthesis protein LarB</fullName>
    </submittedName>
</protein>
<dbReference type="PANTHER" id="PTHR43064:SF1">
    <property type="entry name" value="SLL1489 PROTEIN"/>
    <property type="match status" value="1"/>
</dbReference>
<dbReference type="AlphaFoldDB" id="A0A7X3ML47"/>
<dbReference type="Gene3D" id="3.40.50.1970">
    <property type="match status" value="1"/>
</dbReference>
<accession>A0A7X3ML47</accession>
<organism evidence="2 3">
    <name type="scientific">Sporofaciens musculi</name>
    <dbReference type="NCBI Taxonomy" id="2681861"/>
    <lineage>
        <taxon>Bacteria</taxon>
        <taxon>Bacillati</taxon>
        <taxon>Bacillota</taxon>
        <taxon>Clostridia</taxon>
        <taxon>Lachnospirales</taxon>
        <taxon>Lachnospiraceae</taxon>
        <taxon>Sporofaciens</taxon>
    </lineage>
</organism>
<name>A0A7X3ML47_9FIRM</name>
<dbReference type="GO" id="GO:0016787">
    <property type="term" value="F:hydrolase activity"/>
    <property type="evidence" value="ECO:0007669"/>
    <property type="project" value="InterPro"/>
</dbReference>
<keyword evidence="3" id="KW-1185">Reference proteome</keyword>
<evidence type="ECO:0000313" key="3">
    <source>
        <dbReference type="Proteomes" id="UP000460412"/>
    </source>
</evidence>
<dbReference type="InterPro" id="IPR039476">
    <property type="entry name" value="P2CMN_synthase_LarB"/>
</dbReference>
<dbReference type="Proteomes" id="UP000460412">
    <property type="component" value="Unassembled WGS sequence"/>
</dbReference>
<dbReference type="SUPFAM" id="SSF52255">
    <property type="entry name" value="N5-CAIR mutase (phosphoribosylaminoimidazole carboxylase, PurE)"/>
    <property type="match status" value="1"/>
</dbReference>
<proteinExistence type="predicted"/>
<reference evidence="2 3" key="1">
    <citation type="submission" date="2019-12" db="EMBL/GenBank/DDBJ databases">
        <title>Sporaefaciens musculi gen. nov., sp. nov., a novel bacterium isolated from the caecum of an obese mouse.</title>
        <authorList>
            <person name="Rasmussen T.S."/>
            <person name="Streidl T."/>
            <person name="Hitch T.C.A."/>
            <person name="Wortmann E."/>
            <person name="Deptula P."/>
            <person name="Hansen M."/>
            <person name="Nielsen D.S."/>
            <person name="Clavel T."/>
            <person name="Vogensen F.K."/>
        </authorList>
    </citation>
    <scope>NUCLEOTIDE SEQUENCE [LARGE SCALE GENOMIC DNA]</scope>
    <source>
        <strain evidence="2 3">WCA-9-b2</strain>
    </source>
</reference>
<dbReference type="InterPro" id="IPR000031">
    <property type="entry name" value="PurE_dom"/>
</dbReference>
<dbReference type="RefSeq" id="WP_159755060.1">
    <property type="nucleotide sequence ID" value="NZ_CASZNZ010000074.1"/>
</dbReference>